<dbReference type="PANTHER" id="PTHR42829">
    <property type="entry name" value="NADH-UBIQUINONE OXIDOREDUCTASE CHAIN 5"/>
    <property type="match status" value="1"/>
</dbReference>
<dbReference type="PRINTS" id="PR01434">
    <property type="entry name" value="NADHDHGNASE5"/>
</dbReference>
<dbReference type="InterPro" id="IPR003945">
    <property type="entry name" value="NU5C-like"/>
</dbReference>
<dbReference type="InterPro" id="IPR018393">
    <property type="entry name" value="NADHpl_OxRdtase_5_subgr"/>
</dbReference>
<gene>
    <name evidence="10" type="primary">nuoL</name>
    <name evidence="10" type="ORF">FHP91_12575</name>
</gene>
<feature type="transmembrane region" description="Helical" evidence="7">
    <location>
        <begin position="220"/>
        <end position="238"/>
    </location>
</feature>
<evidence type="ECO:0000256" key="1">
    <source>
        <dbReference type="ARBA" id="ARBA00004127"/>
    </source>
</evidence>
<feature type="transmembrane region" description="Helical" evidence="7">
    <location>
        <begin position="425"/>
        <end position="446"/>
    </location>
</feature>
<reference evidence="10 11" key="1">
    <citation type="submission" date="2019-07" db="EMBL/GenBank/DDBJ databases">
        <title>The pathways for chlorine oxyanion respiration interact through the shared metabolite chlorate.</title>
        <authorList>
            <person name="Barnum T.P."/>
            <person name="Cheng Y."/>
            <person name="Hill K.A."/>
            <person name="Lucas L.N."/>
            <person name="Carlson H.K."/>
            <person name="Coates J.D."/>
        </authorList>
    </citation>
    <scope>NUCLEOTIDE SEQUENCE [LARGE SCALE GENOMIC DNA]</scope>
    <source>
        <strain evidence="10 11">SFB-3</strain>
    </source>
</reference>
<dbReference type="Proteomes" id="UP000319502">
    <property type="component" value="Unassembled WGS sequence"/>
</dbReference>
<feature type="transmembrane region" description="Helical" evidence="7">
    <location>
        <begin position="141"/>
        <end position="160"/>
    </location>
</feature>
<organism evidence="10 11">
    <name type="scientific">Denitromonas halophila</name>
    <dbReference type="NCBI Taxonomy" id="1629404"/>
    <lineage>
        <taxon>Bacteria</taxon>
        <taxon>Pseudomonadati</taxon>
        <taxon>Pseudomonadota</taxon>
        <taxon>Betaproteobacteria</taxon>
        <taxon>Rhodocyclales</taxon>
        <taxon>Zoogloeaceae</taxon>
        <taxon>Denitromonas</taxon>
    </lineage>
</organism>
<dbReference type="GO" id="GO:0042773">
    <property type="term" value="P:ATP synthesis coupled electron transport"/>
    <property type="evidence" value="ECO:0007669"/>
    <property type="project" value="InterPro"/>
</dbReference>
<evidence type="ECO:0000256" key="3">
    <source>
        <dbReference type="ARBA" id="ARBA00022989"/>
    </source>
</evidence>
<dbReference type="AlphaFoldDB" id="A0A557QQX2"/>
<dbReference type="NCBIfam" id="TIGR01974">
    <property type="entry name" value="NDH_I_L"/>
    <property type="match status" value="1"/>
</dbReference>
<feature type="transmembrane region" description="Helical" evidence="7">
    <location>
        <begin position="554"/>
        <end position="572"/>
    </location>
</feature>
<dbReference type="InterPro" id="IPR001750">
    <property type="entry name" value="ND/Mrp_TM"/>
</dbReference>
<dbReference type="PANTHER" id="PTHR42829:SF2">
    <property type="entry name" value="NADH-UBIQUINONE OXIDOREDUCTASE CHAIN 5"/>
    <property type="match status" value="1"/>
</dbReference>
<evidence type="ECO:0000313" key="11">
    <source>
        <dbReference type="Proteomes" id="UP000319502"/>
    </source>
</evidence>
<feature type="transmembrane region" description="Helical" evidence="7">
    <location>
        <begin position="317"/>
        <end position="339"/>
    </location>
</feature>
<dbReference type="OrthoDB" id="9811798at2"/>
<feature type="transmembrane region" description="Helical" evidence="7">
    <location>
        <begin position="181"/>
        <end position="200"/>
    </location>
</feature>
<dbReference type="PRINTS" id="PR01435">
    <property type="entry name" value="NPOXDRDTASE5"/>
</dbReference>
<evidence type="ECO:0000256" key="2">
    <source>
        <dbReference type="ARBA" id="ARBA00022692"/>
    </source>
</evidence>
<feature type="transmembrane region" description="Helical" evidence="7">
    <location>
        <begin position="490"/>
        <end position="511"/>
    </location>
</feature>
<protein>
    <submittedName>
        <fullName evidence="10">NADH-quinone oxidoreductase subunit L</fullName>
    </submittedName>
</protein>
<feature type="domain" description="NADH:quinone oxidoreductase/Mrp antiporter transmembrane" evidence="8">
    <location>
        <begin position="135"/>
        <end position="416"/>
    </location>
</feature>
<dbReference type="GO" id="GO:0008137">
    <property type="term" value="F:NADH dehydrogenase (ubiquinone) activity"/>
    <property type="evidence" value="ECO:0007669"/>
    <property type="project" value="InterPro"/>
</dbReference>
<feature type="transmembrane region" description="Helical" evidence="7">
    <location>
        <begin position="259"/>
        <end position="277"/>
    </location>
</feature>
<keyword evidence="11" id="KW-1185">Reference proteome</keyword>
<feature type="transmembrane region" description="Helical" evidence="7">
    <location>
        <begin position="384"/>
        <end position="405"/>
    </location>
</feature>
<evidence type="ECO:0000313" key="10">
    <source>
        <dbReference type="EMBL" id="TVO55310.1"/>
    </source>
</evidence>
<proteinExistence type="predicted"/>
<feature type="transmembrane region" description="Helical" evidence="7">
    <location>
        <begin position="652"/>
        <end position="673"/>
    </location>
</feature>
<dbReference type="GO" id="GO:0016020">
    <property type="term" value="C:membrane"/>
    <property type="evidence" value="ECO:0007669"/>
    <property type="project" value="UniProtKB-SubCell"/>
</dbReference>
<dbReference type="EMBL" id="VMNK01000011">
    <property type="protein sequence ID" value="TVO55310.1"/>
    <property type="molecule type" value="Genomic_DNA"/>
</dbReference>
<feature type="transmembrane region" description="Helical" evidence="7">
    <location>
        <begin position="118"/>
        <end position="135"/>
    </location>
</feature>
<evidence type="ECO:0000256" key="4">
    <source>
        <dbReference type="ARBA" id="ARBA00023136"/>
    </source>
</evidence>
<feature type="domain" description="NADH-Ubiquinone oxidoreductase (complex I) chain 5 N-terminal" evidence="9">
    <location>
        <begin position="69"/>
        <end position="119"/>
    </location>
</feature>
<feature type="transmembrane region" description="Helical" evidence="7">
    <location>
        <begin position="345"/>
        <end position="364"/>
    </location>
</feature>
<accession>A0A557QQX2</accession>
<evidence type="ECO:0000256" key="7">
    <source>
        <dbReference type="SAM" id="Phobius"/>
    </source>
</evidence>
<evidence type="ECO:0000259" key="8">
    <source>
        <dbReference type="Pfam" id="PF00361"/>
    </source>
</evidence>
<dbReference type="InterPro" id="IPR001516">
    <property type="entry name" value="Proton_antipo_N"/>
</dbReference>
<dbReference type="Pfam" id="PF00662">
    <property type="entry name" value="Proton_antipo_N"/>
    <property type="match status" value="1"/>
</dbReference>
<dbReference type="Gene3D" id="1.20.5.2700">
    <property type="match status" value="1"/>
</dbReference>
<sequence>MSEMQNLYLVVPLAPLAGAILAGLFGKAIGRTGAHVATILGVAVALFASILIYQDVQAGNTFNGTVYTWATSGNLSLEVGFLIDELTVMMMLVVTFVSLMVHLYTIGYMQEDPGYQRFFSYISLFTFSMLMLVMSNNFLQLFFGWEAVGLVSYLLIGFWYTRPTAIFANMKAFLVNRVGDFGFLLGIGLVAAHTGSLDYAEVFAQADALSAKTIELFPGAPWLLISVICICLFIGAMGKSAQVPLHVWLPDSMEGPTPISALIHAATMVTAGIFMVARMSPLFELSETALSFVIVIGATTALFMGFLGIVQNDIKRVVAYSTLSQLGYMTVALGVSAYSAAVFHLMTHAFFKALLFLGAGSVIIGMHHDQDMRNMGGLWKYMKITWFTSLVGSLALIGFPFLSGFFSKDSIIEAVHFSTIPGAGYAYFCVIVGVFVTAFYSFRMYFLVFHGKERFGQAHHDHHGDHDDEEPSDDHHHGLAPGQKPHESPWVVTVPLILLAIPSVLIGFFTIEPMLFGDWFKRAIHVTASHDTIGQFAEHFHGAAAMAMHGFTTLPFFLAMAGVVLAWFFYLVKPEIPAAIMRTFKPLHTLLDNKYYFDKFNEVVFAGGSRLLGQGLWKGGDQGVIDGLIVNGTARTISLVAQASRLLQSGHIYMYAFSMIIGLCVLLSLWFSVV</sequence>
<dbReference type="RefSeq" id="WP_144309923.1">
    <property type="nucleotide sequence ID" value="NZ_VMNK01000011.1"/>
</dbReference>
<dbReference type="Pfam" id="PF00361">
    <property type="entry name" value="Proton_antipo_M"/>
    <property type="match status" value="1"/>
</dbReference>
<feature type="transmembrane region" description="Helical" evidence="7">
    <location>
        <begin position="289"/>
        <end position="310"/>
    </location>
</feature>
<dbReference type="NCBIfam" id="NF005141">
    <property type="entry name" value="PRK06590.1"/>
    <property type="match status" value="1"/>
</dbReference>
<dbReference type="GO" id="GO:0012505">
    <property type="term" value="C:endomembrane system"/>
    <property type="evidence" value="ECO:0007669"/>
    <property type="project" value="UniProtKB-SubCell"/>
</dbReference>
<feature type="region of interest" description="Disordered" evidence="6">
    <location>
        <begin position="459"/>
        <end position="486"/>
    </location>
</feature>
<keyword evidence="3 7" id="KW-1133">Transmembrane helix</keyword>
<dbReference type="GO" id="GO:0003954">
    <property type="term" value="F:NADH dehydrogenase activity"/>
    <property type="evidence" value="ECO:0007669"/>
    <property type="project" value="TreeGrafter"/>
</dbReference>
<evidence type="ECO:0000256" key="5">
    <source>
        <dbReference type="RuleBase" id="RU000320"/>
    </source>
</evidence>
<evidence type="ECO:0000259" key="9">
    <source>
        <dbReference type="Pfam" id="PF00662"/>
    </source>
</evidence>
<dbReference type="GO" id="GO:0015990">
    <property type="term" value="P:electron transport coupled proton transport"/>
    <property type="evidence" value="ECO:0007669"/>
    <property type="project" value="TreeGrafter"/>
</dbReference>
<feature type="transmembrane region" description="Helical" evidence="7">
    <location>
        <begin position="33"/>
        <end position="53"/>
    </location>
</feature>
<feature type="transmembrane region" description="Helical" evidence="7">
    <location>
        <begin position="6"/>
        <end position="26"/>
    </location>
</feature>
<keyword evidence="2 5" id="KW-0812">Transmembrane</keyword>
<keyword evidence="4 7" id="KW-0472">Membrane</keyword>
<feature type="transmembrane region" description="Helical" evidence="7">
    <location>
        <begin position="86"/>
        <end position="106"/>
    </location>
</feature>
<name>A0A557QQX2_9RHOO</name>
<evidence type="ECO:0000256" key="6">
    <source>
        <dbReference type="SAM" id="MobiDB-lite"/>
    </source>
</evidence>
<comment type="subcellular location">
    <subcellularLocation>
        <location evidence="1">Endomembrane system</location>
        <topology evidence="1">Multi-pass membrane protein</topology>
    </subcellularLocation>
    <subcellularLocation>
        <location evidence="5">Membrane</location>
        <topology evidence="5">Multi-pass membrane protein</topology>
    </subcellularLocation>
</comment>
<comment type="caution">
    <text evidence="10">The sequence shown here is derived from an EMBL/GenBank/DDBJ whole genome shotgun (WGS) entry which is preliminary data.</text>
</comment>